<name>A0A702PSA1_SALET</name>
<protein>
    <recommendedName>
        <fullName evidence="3">Fimbrial protein</fullName>
    </recommendedName>
</protein>
<comment type="caution">
    <text evidence="2">The sequence shown here is derived from an EMBL/GenBank/DDBJ whole genome shotgun (WGS) entry which is preliminary data.</text>
</comment>
<reference evidence="2" key="1">
    <citation type="journal article" date="2018" name="Genome Biol.">
        <title>SKESA: strategic k-mer extension for scrupulous assemblies.</title>
        <authorList>
            <person name="Souvorov A."/>
            <person name="Agarwala R."/>
            <person name="Lipman D.J."/>
        </authorList>
    </citation>
    <scope>NUCLEOTIDE SEQUENCE</scope>
    <source>
        <strain evidence="2">13-2002</strain>
    </source>
</reference>
<dbReference type="AlphaFoldDB" id="A0A702PSA1"/>
<organism evidence="2">
    <name type="scientific">Salmonella enterica I</name>
    <dbReference type="NCBI Taxonomy" id="59201"/>
    <lineage>
        <taxon>Bacteria</taxon>
        <taxon>Pseudomonadati</taxon>
        <taxon>Pseudomonadota</taxon>
        <taxon>Gammaproteobacteria</taxon>
        <taxon>Enterobacterales</taxon>
        <taxon>Enterobacteriaceae</taxon>
        <taxon>Salmonella</taxon>
    </lineage>
</organism>
<keyword evidence="1" id="KW-0732">Signal</keyword>
<feature type="signal peptide" evidence="1">
    <location>
        <begin position="1"/>
        <end position="23"/>
    </location>
</feature>
<feature type="chain" id="PRO_5027623612" description="Fimbrial protein" evidence="1">
    <location>
        <begin position="24"/>
        <end position="343"/>
    </location>
</feature>
<gene>
    <name evidence="2" type="ORF">G0D52_17055</name>
</gene>
<accession>A0A702PSA1</accession>
<evidence type="ECO:0000313" key="2">
    <source>
        <dbReference type="EMBL" id="HAC6958021.1"/>
    </source>
</evidence>
<evidence type="ECO:0008006" key="3">
    <source>
        <dbReference type="Google" id="ProtNLM"/>
    </source>
</evidence>
<reference evidence="2" key="2">
    <citation type="submission" date="2018-07" db="EMBL/GenBank/DDBJ databases">
        <authorList>
            <consortium name="NCBI Pathogen Detection Project"/>
        </authorList>
    </citation>
    <scope>NUCLEOTIDE SEQUENCE</scope>
    <source>
        <strain evidence="2">13-2002</strain>
    </source>
</reference>
<sequence length="343" mass="38407">MKKGLLLGSLITGCGFFSMQASALERCDITLRVDSYHDMNFAARMSLLAKYYNYSSVIVKAGDIVKDIEIPLNKWSHKNPSNVVLQIDHAQYPGAGMRFETGNQLWAADVNSSWQIGNKAINTEVIKKGIISFSGVGPISANDASRINTFPLSIFYRFNGFNSVIEGVPRAWCNETAMHYVNLFVPGDVFSPPSEIYMYVQRAKKTGEWEDLPPILLMTDEPHTTILPVRVPYDIVKKIGIDVPPVLDFGRVDTGVVAKKDFDVRITYVGITGRGRLTFSYAGEQNMEVTVREKSESQDTPLPYNKYIDQLPPDTISLPYQIGVKGNIARDTEQLVRVTFQVY</sequence>
<evidence type="ECO:0000256" key="1">
    <source>
        <dbReference type="SAM" id="SignalP"/>
    </source>
</evidence>
<proteinExistence type="predicted"/>
<dbReference type="EMBL" id="DAAMJU010000034">
    <property type="protein sequence ID" value="HAC6958021.1"/>
    <property type="molecule type" value="Genomic_DNA"/>
</dbReference>